<reference evidence="6 7" key="1">
    <citation type="journal article" date="2013" name="Genome Announc.">
        <title>Genome Sequence of Lactobacillus saerimneri 30a (Formerly Lactobacillus sp. Strain 30a), a Reference Lactic Acid Bacterium Strain Producing Biogenic Amines.</title>
        <authorList>
            <person name="Romano A."/>
            <person name="Trip H."/>
            <person name="Campbell-Sills H."/>
            <person name="Bouchez O."/>
            <person name="Sherman D."/>
            <person name="Lolkema J.S."/>
            <person name="Lucas P.M."/>
        </authorList>
    </citation>
    <scope>NUCLEOTIDE SEQUENCE [LARGE SCALE GENOMIC DNA]</scope>
    <source>
        <strain evidence="6 7">30a</strain>
    </source>
</reference>
<feature type="domain" description="PRD" evidence="5">
    <location>
        <begin position="285"/>
        <end position="390"/>
    </location>
</feature>
<evidence type="ECO:0000259" key="4">
    <source>
        <dbReference type="PROSITE" id="PS51099"/>
    </source>
</evidence>
<dbReference type="InterPro" id="IPR002178">
    <property type="entry name" value="PTS_EIIA_type-2_dom"/>
</dbReference>
<dbReference type="GO" id="GO:0006355">
    <property type="term" value="P:regulation of DNA-templated transcription"/>
    <property type="evidence" value="ECO:0007669"/>
    <property type="project" value="InterPro"/>
</dbReference>
<dbReference type="Proteomes" id="UP000011912">
    <property type="component" value="Unassembled WGS sequence"/>
</dbReference>
<dbReference type="STRING" id="1227363.D271_01053"/>
<evidence type="ECO:0000313" key="6">
    <source>
        <dbReference type="EMBL" id="EKW99679.1"/>
    </source>
</evidence>
<dbReference type="Pfam" id="PF00874">
    <property type="entry name" value="PRD"/>
    <property type="match status" value="1"/>
</dbReference>
<dbReference type="Gene3D" id="3.40.50.2300">
    <property type="match status" value="1"/>
</dbReference>
<feature type="domain" description="PTS EIIB type-2" evidence="4">
    <location>
        <begin position="394"/>
        <end position="484"/>
    </location>
</feature>
<dbReference type="PROSITE" id="PS51372">
    <property type="entry name" value="PRD_2"/>
    <property type="match status" value="1"/>
</dbReference>
<dbReference type="InterPro" id="IPR050661">
    <property type="entry name" value="BglG_antiterminators"/>
</dbReference>
<keyword evidence="1" id="KW-0808">Transferase</keyword>
<comment type="caution">
    <text evidence="6">The sequence shown here is derived from an EMBL/GenBank/DDBJ whole genome shotgun (WGS) entry which is preliminary data.</text>
</comment>
<dbReference type="InterPro" id="IPR016152">
    <property type="entry name" value="PTrfase/Anion_transptr"/>
</dbReference>
<evidence type="ECO:0000256" key="2">
    <source>
        <dbReference type="ARBA" id="ARBA00022737"/>
    </source>
</evidence>
<evidence type="ECO:0000259" key="3">
    <source>
        <dbReference type="PROSITE" id="PS51094"/>
    </source>
</evidence>
<evidence type="ECO:0000313" key="7">
    <source>
        <dbReference type="Proteomes" id="UP000011912"/>
    </source>
</evidence>
<accession>M5J856</accession>
<proteinExistence type="predicted"/>
<dbReference type="PANTHER" id="PTHR30185">
    <property type="entry name" value="CRYPTIC BETA-GLUCOSIDE BGL OPERON ANTITERMINATOR"/>
    <property type="match status" value="1"/>
</dbReference>
<name>M5J856_9LACO</name>
<dbReference type="SUPFAM" id="SSF55804">
    <property type="entry name" value="Phoshotransferase/anion transport protein"/>
    <property type="match status" value="1"/>
</dbReference>
<dbReference type="SUPFAM" id="SSF52794">
    <property type="entry name" value="PTS system IIB component-like"/>
    <property type="match status" value="1"/>
</dbReference>
<dbReference type="Gene3D" id="1.10.1790.10">
    <property type="entry name" value="PRD domain"/>
    <property type="match status" value="1"/>
</dbReference>
<dbReference type="RefSeq" id="WP_009551325.1">
    <property type="nucleotide sequence ID" value="NZ_ANAG01000003.1"/>
</dbReference>
<dbReference type="SUPFAM" id="SSF46785">
    <property type="entry name" value="Winged helix' DNA-binding domain"/>
    <property type="match status" value="1"/>
</dbReference>
<dbReference type="GO" id="GO:0008982">
    <property type="term" value="F:protein-N(PI)-phosphohistidine-sugar phosphotransferase activity"/>
    <property type="evidence" value="ECO:0007669"/>
    <property type="project" value="InterPro"/>
</dbReference>
<dbReference type="Gene3D" id="1.10.10.10">
    <property type="entry name" value="Winged helix-like DNA-binding domain superfamily/Winged helix DNA-binding domain"/>
    <property type="match status" value="1"/>
</dbReference>
<dbReference type="CDD" id="cd05568">
    <property type="entry name" value="PTS_IIB_bgl_like"/>
    <property type="match status" value="1"/>
</dbReference>
<gene>
    <name evidence="6" type="ORF">D271_01053</name>
</gene>
<keyword evidence="7" id="KW-1185">Reference proteome</keyword>
<dbReference type="InterPro" id="IPR036095">
    <property type="entry name" value="PTS_EIIB-like_sf"/>
</dbReference>
<evidence type="ECO:0000259" key="5">
    <source>
        <dbReference type="PROSITE" id="PS51372"/>
    </source>
</evidence>
<keyword evidence="2" id="KW-0677">Repeat</keyword>
<feature type="domain" description="PTS EIIA type-2" evidence="3">
    <location>
        <begin position="491"/>
        <end position="630"/>
    </location>
</feature>
<dbReference type="PATRIC" id="fig|1227363.6.peg.204"/>
<dbReference type="EMBL" id="ANAG01000003">
    <property type="protein sequence ID" value="EKW99679.1"/>
    <property type="molecule type" value="Genomic_DNA"/>
</dbReference>
<dbReference type="InterPro" id="IPR013011">
    <property type="entry name" value="PTS_EIIB_2"/>
</dbReference>
<dbReference type="SUPFAM" id="SSF63520">
    <property type="entry name" value="PTS-regulatory domain, PRD"/>
    <property type="match status" value="1"/>
</dbReference>
<dbReference type="AlphaFoldDB" id="M5J856"/>
<dbReference type="InterPro" id="IPR036388">
    <property type="entry name" value="WH-like_DNA-bd_sf"/>
</dbReference>
<dbReference type="InterPro" id="IPR036634">
    <property type="entry name" value="PRD_sf"/>
</dbReference>
<dbReference type="Pfam" id="PF00359">
    <property type="entry name" value="PTS_EIIA_2"/>
    <property type="match status" value="1"/>
</dbReference>
<dbReference type="InterPro" id="IPR011608">
    <property type="entry name" value="PRD"/>
</dbReference>
<evidence type="ECO:0000256" key="1">
    <source>
        <dbReference type="ARBA" id="ARBA00022679"/>
    </source>
</evidence>
<organism evidence="6 7">
    <name type="scientific">Ligilactobacillus saerimneri 30a</name>
    <dbReference type="NCBI Taxonomy" id="1227363"/>
    <lineage>
        <taxon>Bacteria</taxon>
        <taxon>Bacillati</taxon>
        <taxon>Bacillota</taxon>
        <taxon>Bacilli</taxon>
        <taxon>Lactobacillales</taxon>
        <taxon>Lactobacillaceae</taxon>
        <taxon>Ligilactobacillus</taxon>
    </lineage>
</organism>
<dbReference type="PROSITE" id="PS51099">
    <property type="entry name" value="PTS_EIIB_TYPE_2"/>
    <property type="match status" value="1"/>
</dbReference>
<dbReference type="InterPro" id="IPR036390">
    <property type="entry name" value="WH_DNA-bd_sf"/>
</dbReference>
<sequence length="630" mass="72328">MATRESPQAIMDKIIALILAKKLVHYSDIQEYTGLSKRTVAKYLKDTEKFLASKGLKLVRKRNKGIYIEGDISLLQTISPQRQAPSNISSALFGYLLAAQRPVLIEELADMFFVSRSTLLRKIDYLKEKYELEISSSKYGIWINTDTSATKDALSNFIQQHIHSEITDNNGVLHYNYELDDHLGDFLADSTFKKVEQVITEFMRLTAFKIERREYELFLIHTVAEMSIYLKTGLTNSKSEFADSENLNLYSYLLNAEFNCPADNGNFPYVNRDLLIIENYNLKRNFMANNIEITKANLREILERILDTYDDTLIDNLANHLRELIGRAKLGVSVPNPYQKEIKNRYPAAFDRALLLGRHLKQIFNIEASEGEIAFLALHFESFIRRQDVSDDRIRAVIVCSTGYGSSVLLKQEIEYKYGRDIHVIRTMSEDELITQGFVDADLIISTISINYPKMTVVKVSPLLTDQDTIILEQKITTLKKKKYDDNVFLRLIKRKNILFVDDPTLTPEQAIAKIVNNLKQAGYVHEGMLETALKREEQSSTELRNAAIPHGDPRLVIIPSISILLNRSGMQWGKNHIKAVFFIAVNEQLDSELDRLYQHFYLLVRDNQVIERIAQAHSAEEVLKIIDTI</sequence>
<dbReference type="PROSITE" id="PS51094">
    <property type="entry name" value="PTS_EIIA_TYPE_2"/>
    <property type="match status" value="1"/>
</dbReference>
<dbReference type="GO" id="GO:0009401">
    <property type="term" value="P:phosphoenolpyruvate-dependent sugar phosphotransferase system"/>
    <property type="evidence" value="ECO:0007669"/>
    <property type="project" value="InterPro"/>
</dbReference>
<protein>
    <submittedName>
        <fullName evidence="6">Transcription regulator, mannitol operon</fullName>
    </submittedName>
</protein>
<dbReference type="PANTHER" id="PTHR30185:SF13">
    <property type="entry name" value="LICABCH OPERON REGULATOR-RELATED"/>
    <property type="match status" value="1"/>
</dbReference>
<dbReference type="Gene3D" id="3.40.930.10">
    <property type="entry name" value="Mannitol-specific EII, Chain A"/>
    <property type="match status" value="1"/>
</dbReference>